<protein>
    <submittedName>
        <fullName evidence="3">Glycosyltransferase</fullName>
    </submittedName>
</protein>
<name>A0A7C4TAK7_UNCW3</name>
<dbReference type="SUPFAM" id="SSF53756">
    <property type="entry name" value="UDP-Glycosyltransferase/glycogen phosphorylase"/>
    <property type="match status" value="1"/>
</dbReference>
<dbReference type="GO" id="GO:0009103">
    <property type="term" value="P:lipopolysaccharide biosynthetic process"/>
    <property type="evidence" value="ECO:0007669"/>
    <property type="project" value="TreeGrafter"/>
</dbReference>
<sequence length="412" mass="47818">MQRQILKNLLIISYYWPPCGGPGSLRAVKFAKYLPHYGIEPIILTRKNIAYHSIDPELGSGLKNLKVYRTESFDPARILYILGMRRYRPKGWQVPIKKTLNFPDNKVGWIPFAYNRALKIDFDYIFVTAPPFSSFIAGYLLSRKIDKPLILDFRDAWLEFPFIGYENKIQRRFVVYWEEKVVNCASLIITVSENIKEDLLGRYPLIKNRVFAIPNGYDPDDFSSVSKSAKFTIAYLGTIRKERNPENVLKAVEEFIKENQLSEDDLEMKFIGHIDTEYLKMLGKYPFIRTLGHLPHLLAIREFCSAHIAVMITTGEEFFFPSRQIEYLASGLPIICCGSSSGIEILKNGFRLGYPGWIYEYNDVAGMKERITELFLKYKNKNLPIGKNPFSEYTRKNLTEKLVKLIKEFIPH</sequence>
<gene>
    <name evidence="3" type="ORF">ENV60_01550</name>
</gene>
<accession>A0A7C4TAK7</accession>
<dbReference type="GO" id="GO:0016757">
    <property type="term" value="F:glycosyltransferase activity"/>
    <property type="evidence" value="ECO:0007669"/>
    <property type="project" value="TreeGrafter"/>
</dbReference>
<dbReference type="InterPro" id="IPR028098">
    <property type="entry name" value="Glyco_trans_4-like_N"/>
</dbReference>
<comment type="caution">
    <text evidence="3">The sequence shown here is derived from an EMBL/GenBank/DDBJ whole genome shotgun (WGS) entry which is preliminary data.</text>
</comment>
<dbReference type="PANTHER" id="PTHR46401:SF2">
    <property type="entry name" value="GLYCOSYLTRANSFERASE WBBK-RELATED"/>
    <property type="match status" value="1"/>
</dbReference>
<dbReference type="CDD" id="cd03794">
    <property type="entry name" value="GT4_WbuB-like"/>
    <property type="match status" value="1"/>
</dbReference>
<dbReference type="Gene3D" id="3.40.50.2000">
    <property type="entry name" value="Glycogen Phosphorylase B"/>
    <property type="match status" value="2"/>
</dbReference>
<dbReference type="AlphaFoldDB" id="A0A7C4TAK7"/>
<evidence type="ECO:0000259" key="2">
    <source>
        <dbReference type="Pfam" id="PF13439"/>
    </source>
</evidence>
<evidence type="ECO:0000313" key="3">
    <source>
        <dbReference type="EMBL" id="HGV96968.1"/>
    </source>
</evidence>
<evidence type="ECO:0000256" key="1">
    <source>
        <dbReference type="ARBA" id="ARBA00022679"/>
    </source>
</evidence>
<feature type="domain" description="Glycosyltransferase subfamily 4-like N-terminal" evidence="2">
    <location>
        <begin position="93"/>
        <end position="220"/>
    </location>
</feature>
<dbReference type="EMBL" id="DTGZ01000028">
    <property type="protein sequence ID" value="HGV96968.1"/>
    <property type="molecule type" value="Genomic_DNA"/>
</dbReference>
<organism evidence="3">
    <name type="scientific">candidate division WOR-3 bacterium</name>
    <dbReference type="NCBI Taxonomy" id="2052148"/>
    <lineage>
        <taxon>Bacteria</taxon>
        <taxon>Bacteria division WOR-3</taxon>
    </lineage>
</organism>
<dbReference type="PANTHER" id="PTHR46401">
    <property type="entry name" value="GLYCOSYLTRANSFERASE WBBK-RELATED"/>
    <property type="match status" value="1"/>
</dbReference>
<dbReference type="Pfam" id="PF13692">
    <property type="entry name" value="Glyco_trans_1_4"/>
    <property type="match status" value="1"/>
</dbReference>
<dbReference type="Pfam" id="PF13439">
    <property type="entry name" value="Glyco_transf_4"/>
    <property type="match status" value="1"/>
</dbReference>
<reference evidence="3" key="1">
    <citation type="journal article" date="2020" name="mSystems">
        <title>Genome- and Community-Level Interaction Insights into Carbon Utilization and Element Cycling Functions of Hydrothermarchaeota in Hydrothermal Sediment.</title>
        <authorList>
            <person name="Zhou Z."/>
            <person name="Liu Y."/>
            <person name="Xu W."/>
            <person name="Pan J."/>
            <person name="Luo Z.H."/>
            <person name="Li M."/>
        </authorList>
    </citation>
    <scope>NUCLEOTIDE SEQUENCE [LARGE SCALE GENOMIC DNA]</scope>
    <source>
        <strain evidence="3">SpSt-774</strain>
    </source>
</reference>
<keyword evidence="1 3" id="KW-0808">Transferase</keyword>
<proteinExistence type="predicted"/>